<gene>
    <name evidence="1" type="ORF">FRZ06_02455</name>
</gene>
<dbReference type="Proteomes" id="UP000594014">
    <property type="component" value="Chromosome"/>
</dbReference>
<organism evidence="1 2">
    <name type="scientific">Anoxybacterium hadale</name>
    <dbReference type="NCBI Taxonomy" id="3408580"/>
    <lineage>
        <taxon>Bacteria</taxon>
        <taxon>Bacillati</taxon>
        <taxon>Bacillota</taxon>
        <taxon>Clostridia</taxon>
        <taxon>Peptostreptococcales</taxon>
        <taxon>Anaerovoracaceae</taxon>
        <taxon>Anoxybacterium</taxon>
    </lineage>
</organism>
<name>A0ACD1A7B3_9FIRM</name>
<protein>
    <submittedName>
        <fullName evidence="1">Universal stress protein UspA</fullName>
    </submittedName>
</protein>
<dbReference type="EMBL" id="CP042469">
    <property type="protein sequence ID" value="QOX62297.1"/>
    <property type="molecule type" value="Genomic_DNA"/>
</dbReference>
<keyword evidence="2" id="KW-1185">Reference proteome</keyword>
<accession>A0ACD1A7B3</accession>
<evidence type="ECO:0000313" key="2">
    <source>
        <dbReference type="Proteomes" id="UP000594014"/>
    </source>
</evidence>
<reference evidence="1" key="1">
    <citation type="submission" date="2019-08" db="EMBL/GenBank/DDBJ databases">
        <title>Genome sequence of Clostridiales bacterium MT110.</title>
        <authorList>
            <person name="Cao J."/>
        </authorList>
    </citation>
    <scope>NUCLEOTIDE SEQUENCE</scope>
    <source>
        <strain evidence="1">MT110</strain>
    </source>
</reference>
<proteinExistence type="predicted"/>
<sequence>MFAVSFNRDGDKMKNVMVCVTQQKTCDRLIRYGHDFLGDQKGELFIIHVAHYQIKFLGNSKEGEALEYLYEKALEYGANLTVVRSNDVLETLEDLVTKNKITHVILGESGEAETRSSVVEKLRERVSGKAELIVIPS</sequence>
<evidence type="ECO:0000313" key="1">
    <source>
        <dbReference type="EMBL" id="QOX62297.1"/>
    </source>
</evidence>